<evidence type="ECO:0000313" key="2">
    <source>
        <dbReference type="Proteomes" id="UP000299102"/>
    </source>
</evidence>
<reference evidence="1 2" key="1">
    <citation type="journal article" date="2019" name="Commun. Biol.">
        <title>The bagworm genome reveals a unique fibroin gene that provides high tensile strength.</title>
        <authorList>
            <person name="Kono N."/>
            <person name="Nakamura H."/>
            <person name="Ohtoshi R."/>
            <person name="Tomita M."/>
            <person name="Numata K."/>
            <person name="Arakawa K."/>
        </authorList>
    </citation>
    <scope>NUCLEOTIDE SEQUENCE [LARGE SCALE GENOMIC DNA]</scope>
</reference>
<dbReference type="Proteomes" id="UP000299102">
    <property type="component" value="Unassembled WGS sequence"/>
</dbReference>
<sequence length="234" mass="26104">MPEQALVVNLGYSIRIAEDTQFISDWFPIELDLVHHACSPLEGYSSDLAISYRNITKGIQFDPETFQVPISIMNEPTAGVLTKTVIQFAPFGPTREQKKNVRTFCVTRRCGNGPHRPAHRFIDGSTIDPHLGPSRDVTASISAVVYGEIAIVEVSGDCLLVRDVFSARVRTTPRGNFERYIVTLTASVSPYSDISFGGRQRRSDSLFLRKQLFRRSILQSVGLFFSSPGALFSW</sequence>
<protein>
    <submittedName>
        <fullName evidence="1">Uncharacterized protein</fullName>
    </submittedName>
</protein>
<proteinExistence type="predicted"/>
<name>A0A4C1SMU9_EUMVA</name>
<evidence type="ECO:0000313" key="1">
    <source>
        <dbReference type="EMBL" id="GBP03315.1"/>
    </source>
</evidence>
<dbReference type="EMBL" id="BGZK01000009">
    <property type="protein sequence ID" value="GBP03315.1"/>
    <property type="molecule type" value="Genomic_DNA"/>
</dbReference>
<dbReference type="AlphaFoldDB" id="A0A4C1SMU9"/>
<organism evidence="1 2">
    <name type="scientific">Eumeta variegata</name>
    <name type="common">Bagworm moth</name>
    <name type="synonym">Eumeta japonica</name>
    <dbReference type="NCBI Taxonomy" id="151549"/>
    <lineage>
        <taxon>Eukaryota</taxon>
        <taxon>Metazoa</taxon>
        <taxon>Ecdysozoa</taxon>
        <taxon>Arthropoda</taxon>
        <taxon>Hexapoda</taxon>
        <taxon>Insecta</taxon>
        <taxon>Pterygota</taxon>
        <taxon>Neoptera</taxon>
        <taxon>Endopterygota</taxon>
        <taxon>Lepidoptera</taxon>
        <taxon>Glossata</taxon>
        <taxon>Ditrysia</taxon>
        <taxon>Tineoidea</taxon>
        <taxon>Psychidae</taxon>
        <taxon>Oiketicinae</taxon>
        <taxon>Eumeta</taxon>
    </lineage>
</organism>
<gene>
    <name evidence="1" type="ORF">EVAR_2713_1</name>
</gene>
<keyword evidence="2" id="KW-1185">Reference proteome</keyword>
<accession>A0A4C1SMU9</accession>
<comment type="caution">
    <text evidence="1">The sequence shown here is derived from an EMBL/GenBank/DDBJ whole genome shotgun (WGS) entry which is preliminary data.</text>
</comment>